<dbReference type="EMBL" id="JARYMX010000004">
    <property type="protein sequence ID" value="KAJ9551337.1"/>
    <property type="molecule type" value="Genomic_DNA"/>
</dbReference>
<sequence>MEGIQINKPPIIPTHSSSSDSKDPDKPSKKRKNPQPHDHETGDHPSPPPPKRPQKDKQPAKELPEEVKDTATSTPKKKGQHDDDDVVGVNITDLAVLMSIITFHKDTGVYPFESSSAMKEYCYRWSRLGLASSRQMKAKIEGVKNKYDAGAEEVAKFYGNEKEFELWMKIDWGKEAGGSGGADGDKDKDKGGCC</sequence>
<proteinExistence type="predicted"/>
<evidence type="ECO:0000313" key="2">
    <source>
        <dbReference type="EMBL" id="KAJ9551337.1"/>
    </source>
</evidence>
<protein>
    <submittedName>
        <fullName evidence="2">Uncharacterized protein</fullName>
    </submittedName>
</protein>
<feature type="region of interest" description="Disordered" evidence="1">
    <location>
        <begin position="1"/>
        <end position="85"/>
    </location>
</feature>
<keyword evidence="3" id="KW-1185">Reference proteome</keyword>
<dbReference type="AlphaFoldDB" id="A0AA38TH62"/>
<gene>
    <name evidence="2" type="ORF">OSB04_015382</name>
</gene>
<evidence type="ECO:0000256" key="1">
    <source>
        <dbReference type="SAM" id="MobiDB-lite"/>
    </source>
</evidence>
<organism evidence="2 3">
    <name type="scientific">Centaurea solstitialis</name>
    <name type="common">yellow star-thistle</name>
    <dbReference type="NCBI Taxonomy" id="347529"/>
    <lineage>
        <taxon>Eukaryota</taxon>
        <taxon>Viridiplantae</taxon>
        <taxon>Streptophyta</taxon>
        <taxon>Embryophyta</taxon>
        <taxon>Tracheophyta</taxon>
        <taxon>Spermatophyta</taxon>
        <taxon>Magnoliopsida</taxon>
        <taxon>eudicotyledons</taxon>
        <taxon>Gunneridae</taxon>
        <taxon>Pentapetalae</taxon>
        <taxon>asterids</taxon>
        <taxon>campanulids</taxon>
        <taxon>Asterales</taxon>
        <taxon>Asteraceae</taxon>
        <taxon>Carduoideae</taxon>
        <taxon>Cardueae</taxon>
        <taxon>Centaureinae</taxon>
        <taxon>Centaurea</taxon>
    </lineage>
</organism>
<comment type="caution">
    <text evidence="2">The sequence shown here is derived from an EMBL/GenBank/DDBJ whole genome shotgun (WGS) entry which is preliminary data.</text>
</comment>
<name>A0AA38TH62_9ASTR</name>
<evidence type="ECO:0000313" key="3">
    <source>
        <dbReference type="Proteomes" id="UP001172457"/>
    </source>
</evidence>
<dbReference type="Proteomes" id="UP001172457">
    <property type="component" value="Chromosome 4"/>
</dbReference>
<reference evidence="2" key="1">
    <citation type="submission" date="2023-03" db="EMBL/GenBank/DDBJ databases">
        <title>Chromosome-scale reference genome and RAD-based genetic map of yellow starthistle (Centaurea solstitialis) reveal putative structural variation and QTLs associated with invader traits.</title>
        <authorList>
            <person name="Reatini B."/>
            <person name="Cang F.A."/>
            <person name="Jiang Q."/>
            <person name="Mckibben M.T.W."/>
            <person name="Barker M.S."/>
            <person name="Rieseberg L.H."/>
            <person name="Dlugosch K.M."/>
        </authorList>
    </citation>
    <scope>NUCLEOTIDE SEQUENCE</scope>
    <source>
        <strain evidence="2">CAN-66</strain>
        <tissue evidence="2">Leaf</tissue>
    </source>
</reference>
<feature type="compositionally biased region" description="Basic and acidic residues" evidence="1">
    <location>
        <begin position="53"/>
        <end position="69"/>
    </location>
</feature>
<accession>A0AA38TH62</accession>